<evidence type="ECO:0000313" key="1">
    <source>
        <dbReference type="EMBL" id="MFC5906703.1"/>
    </source>
</evidence>
<dbReference type="Pfam" id="PF00702">
    <property type="entry name" value="Hydrolase"/>
    <property type="match status" value="1"/>
</dbReference>
<dbReference type="Gene3D" id="3.40.50.1000">
    <property type="entry name" value="HAD superfamily/HAD-like"/>
    <property type="match status" value="1"/>
</dbReference>
<dbReference type="Gene3D" id="1.10.150.240">
    <property type="entry name" value="Putative phosphatase, domain 2"/>
    <property type="match status" value="1"/>
</dbReference>
<reference evidence="2" key="1">
    <citation type="journal article" date="2019" name="Int. J. Syst. Evol. Microbiol.">
        <title>The Global Catalogue of Microorganisms (GCM) 10K type strain sequencing project: providing services to taxonomists for standard genome sequencing and annotation.</title>
        <authorList>
            <consortium name="The Broad Institute Genomics Platform"/>
            <consortium name="The Broad Institute Genome Sequencing Center for Infectious Disease"/>
            <person name="Wu L."/>
            <person name="Ma J."/>
        </authorList>
    </citation>
    <scope>NUCLEOTIDE SEQUENCE [LARGE SCALE GENOMIC DNA]</scope>
    <source>
        <strain evidence="2">JCM 4816</strain>
    </source>
</reference>
<dbReference type="EC" id="3.-.-.-" evidence="1"/>
<dbReference type="NCBIfam" id="TIGR01509">
    <property type="entry name" value="HAD-SF-IA-v3"/>
    <property type="match status" value="1"/>
</dbReference>
<sequence length="227" mass="24079">MGDRAAALFDVDGTLVDSTYLHTVTWWEALRQYGHEVPAHRVHRAVGLGTGPLLDHLLGEGRDRSDDDAMDAAHQALYTALWPALRPLPGARELVRACADRGWTVVLATSASAREVARLREVLDVDDAIAHHLDADSVEAAKPAPDLVHRSLEAAGAPPERAVLVGDTAWDVDAAAKAGVPCVAVTTGGWARTELHEAGAAAVYRNAADLLESLDASLLSDPFPQPA</sequence>
<dbReference type="InterPro" id="IPR023198">
    <property type="entry name" value="PGP-like_dom2"/>
</dbReference>
<dbReference type="EMBL" id="JBHSQJ010000017">
    <property type="protein sequence ID" value="MFC5906703.1"/>
    <property type="molecule type" value="Genomic_DNA"/>
</dbReference>
<organism evidence="1 2">
    <name type="scientific">Streptacidiphilus monticola</name>
    <dbReference type="NCBI Taxonomy" id="2161674"/>
    <lineage>
        <taxon>Bacteria</taxon>
        <taxon>Bacillati</taxon>
        <taxon>Actinomycetota</taxon>
        <taxon>Actinomycetes</taxon>
        <taxon>Kitasatosporales</taxon>
        <taxon>Streptomycetaceae</taxon>
        <taxon>Streptacidiphilus</taxon>
    </lineage>
</organism>
<dbReference type="SFLD" id="SFLDG01129">
    <property type="entry name" value="C1.5:_HAD__Beta-PGM__Phosphata"/>
    <property type="match status" value="1"/>
</dbReference>
<dbReference type="GO" id="GO:0016787">
    <property type="term" value="F:hydrolase activity"/>
    <property type="evidence" value="ECO:0007669"/>
    <property type="project" value="UniProtKB-KW"/>
</dbReference>
<accession>A0ABW1FWU8</accession>
<dbReference type="PANTHER" id="PTHR43434">
    <property type="entry name" value="PHOSPHOGLYCOLATE PHOSPHATASE"/>
    <property type="match status" value="1"/>
</dbReference>
<dbReference type="SFLD" id="SFLDS00003">
    <property type="entry name" value="Haloacid_Dehalogenase"/>
    <property type="match status" value="1"/>
</dbReference>
<keyword evidence="2" id="KW-1185">Reference proteome</keyword>
<name>A0ABW1FWU8_9ACTN</name>
<gene>
    <name evidence="1" type="ORF">ACFP3V_05660</name>
</gene>
<dbReference type="Proteomes" id="UP001596174">
    <property type="component" value="Unassembled WGS sequence"/>
</dbReference>
<dbReference type="PANTHER" id="PTHR43434:SF16">
    <property type="entry name" value="BLL8046 PROTEIN"/>
    <property type="match status" value="1"/>
</dbReference>
<keyword evidence="1" id="KW-0378">Hydrolase</keyword>
<evidence type="ECO:0000313" key="2">
    <source>
        <dbReference type="Proteomes" id="UP001596174"/>
    </source>
</evidence>
<dbReference type="RefSeq" id="WP_380580386.1">
    <property type="nucleotide sequence ID" value="NZ_JBHSQJ010000017.1"/>
</dbReference>
<comment type="caution">
    <text evidence="1">The sequence shown here is derived from an EMBL/GenBank/DDBJ whole genome shotgun (WGS) entry which is preliminary data.</text>
</comment>
<dbReference type="InterPro" id="IPR036412">
    <property type="entry name" value="HAD-like_sf"/>
</dbReference>
<dbReference type="SFLD" id="SFLDG01135">
    <property type="entry name" value="C1.5.6:_HAD__Beta-PGM__Phospha"/>
    <property type="match status" value="1"/>
</dbReference>
<dbReference type="InterPro" id="IPR023214">
    <property type="entry name" value="HAD_sf"/>
</dbReference>
<dbReference type="InterPro" id="IPR050155">
    <property type="entry name" value="HAD-like_hydrolase_sf"/>
</dbReference>
<proteinExistence type="predicted"/>
<protein>
    <submittedName>
        <fullName evidence="1">HAD family hydrolase</fullName>
        <ecNumber evidence="1">3.-.-.-</ecNumber>
    </submittedName>
</protein>
<dbReference type="SUPFAM" id="SSF56784">
    <property type="entry name" value="HAD-like"/>
    <property type="match status" value="1"/>
</dbReference>
<dbReference type="InterPro" id="IPR006439">
    <property type="entry name" value="HAD-SF_hydro_IA"/>
</dbReference>